<evidence type="ECO:0000313" key="2">
    <source>
        <dbReference type="EMBL" id="MBU3066505.1"/>
    </source>
</evidence>
<proteinExistence type="predicted"/>
<feature type="region of interest" description="Disordered" evidence="1">
    <location>
        <begin position="271"/>
        <end position="292"/>
    </location>
</feature>
<dbReference type="Proteomes" id="UP000733379">
    <property type="component" value="Unassembled WGS sequence"/>
</dbReference>
<dbReference type="RefSeq" id="WP_215922568.1">
    <property type="nucleotide sequence ID" value="NZ_JAHKNI010000014.1"/>
</dbReference>
<gene>
    <name evidence="2" type="ORF">KO481_33910</name>
</gene>
<evidence type="ECO:0008006" key="4">
    <source>
        <dbReference type="Google" id="ProtNLM"/>
    </source>
</evidence>
<protein>
    <recommendedName>
        <fullName evidence="4">ESX-1 secretion-associated protein EspA/EspE-like domain-containing protein</fullName>
    </recommendedName>
</protein>
<accession>A0ABS6BAR9</accession>
<keyword evidence="3" id="KW-1185">Reference proteome</keyword>
<feature type="compositionally biased region" description="Low complexity" evidence="1">
    <location>
        <begin position="427"/>
        <end position="450"/>
    </location>
</feature>
<feature type="compositionally biased region" description="Polar residues" evidence="1">
    <location>
        <begin position="347"/>
        <end position="358"/>
    </location>
</feature>
<name>A0ABS6BAR9_9NOCA</name>
<comment type="caution">
    <text evidence="2">The sequence shown here is derived from an EMBL/GenBank/DDBJ whole genome shotgun (WGS) entry which is preliminary data.</text>
</comment>
<feature type="region of interest" description="Disordered" evidence="1">
    <location>
        <begin position="491"/>
        <end position="569"/>
    </location>
</feature>
<organism evidence="2 3">
    <name type="scientific">Nocardia albiluteola</name>
    <dbReference type="NCBI Taxonomy" id="2842303"/>
    <lineage>
        <taxon>Bacteria</taxon>
        <taxon>Bacillati</taxon>
        <taxon>Actinomycetota</taxon>
        <taxon>Actinomycetes</taxon>
        <taxon>Mycobacteriales</taxon>
        <taxon>Nocardiaceae</taxon>
        <taxon>Nocardia</taxon>
    </lineage>
</organism>
<feature type="region of interest" description="Disordered" evidence="1">
    <location>
        <begin position="324"/>
        <end position="475"/>
    </location>
</feature>
<evidence type="ECO:0000256" key="1">
    <source>
        <dbReference type="SAM" id="MobiDB-lite"/>
    </source>
</evidence>
<feature type="compositionally biased region" description="Basic and acidic residues" evidence="1">
    <location>
        <begin position="505"/>
        <end position="516"/>
    </location>
</feature>
<reference evidence="2 3" key="1">
    <citation type="submission" date="2021-06" db="EMBL/GenBank/DDBJ databases">
        <title>Actinomycetes sequencing.</title>
        <authorList>
            <person name="Shan Q."/>
        </authorList>
    </citation>
    <scope>NUCLEOTIDE SEQUENCE [LARGE SCALE GENOMIC DNA]</scope>
    <source>
        <strain evidence="2 3">NEAU-G5</strain>
    </source>
</reference>
<evidence type="ECO:0000313" key="3">
    <source>
        <dbReference type="Proteomes" id="UP000733379"/>
    </source>
</evidence>
<feature type="compositionally biased region" description="Basic and acidic residues" evidence="1">
    <location>
        <begin position="550"/>
        <end position="562"/>
    </location>
</feature>
<sequence>MAPVSNESDDTGWAGLRTTASNGQLLLADGIAATCARHVEDMLNSIVGVHAWIQQNYRTACPPIAATASGLQLEAVFNRKIGAELAQRMDQHRTILTDMGNTFVAAGKAYQDAESASAAAFGGTRTSFAGISFTGSKGTPPAGDPFVQAMPPAGIPNFPDTRMDRVPILLERAANLDWQRLYKIGQSIAPQAVANAGGVWYWLAQCVLAPAFDTFHQNISAVRDQWIGKGGTAAIAATQNYTTASKALTDNMNKLGDLLIYTADWLQQTKTTMPQQPNPPVTNGSGHASTPTDIAAATRPYQDAFTAGYTNNVGHTAGNVVALPQPDQVTETRPSNVRVLPPLSGGPETQPSSGTPNNGPRIEFAANGTDGPHGPLDNSDPAGGNIPASAPVTSLPGNDGPPANEGSSTPIDPNAPGDGGTPPSTPGTPDISTTPDPSNPLNDPANPLNDRFTPRSDTSNPLDGSPTPFLATPLTGAMAGEAANAEKSLLSALGGGAGGGNPLAAEEKLLEQESRLFPRSSLPPAVEPPGRAGPVEGGEPGLPMAGARSGGKDQEKERKRSELLNSTQHLDEALGAVARSVRPVLDR</sequence>
<dbReference type="EMBL" id="JAHKNI010000014">
    <property type="protein sequence ID" value="MBU3066505.1"/>
    <property type="molecule type" value="Genomic_DNA"/>
</dbReference>